<feature type="compositionally biased region" description="Basic and acidic residues" evidence="1">
    <location>
        <begin position="219"/>
        <end position="239"/>
    </location>
</feature>
<sequence>MLGGEHARGERIGIVARDDGHGRLRDDRAAVELRNHEVDGCAVQRDARVERLLMRMNALEARQQRRMDVEHPPLIFGDERRRENAHEAGEHDEIGGEAVDFGGERRIEAVAAVERAVVDDGRRDAVRRREFEAGRAQPVGNHGGDLGGPAFARAGAYDGLHVAAAAGNQDDKFFHPRILPFGPAVSGILSRPAARTFIISCFAASGRAFPHAVTRYRESLPRPAQRREPRPVRADDRQLRRCPSRPPGPARARARGGGRARAARVRDDVRAASARVLQSGERAAAHRDAARQARGAARARRRPRGRRALQPYVREPVARGVRRTHARPRAAHPLDHGRRRLLLRREARGRFRVAEGGGRALRLRGRADGNARRRRWRAHFEFRRARRARGGRSRRRRARARPRLCDQRPRRARAEARPRPRLPDAEPADRSQAPGPVGHLRRARARPRARAAAGRREPRRAADRRRFRPRAARSAPARLARRCIRQARSRRIPEEAARRGEIRRSRNALARDRAGRRRHARVLRRARSRAGQPRDRLRDVGHRPN</sequence>
<feature type="compositionally biased region" description="Basic and acidic residues" evidence="1">
    <location>
        <begin position="403"/>
        <end position="429"/>
    </location>
</feature>
<accession>Q3JV66</accession>
<dbReference type="EnsemblBacteria" id="ABA49524">
    <property type="protein sequence ID" value="ABA49524"/>
    <property type="gene ID" value="BURPS1710b_1125"/>
</dbReference>
<proteinExistence type="predicted"/>
<reference evidence="2 3" key="1">
    <citation type="submission" date="2005-09" db="EMBL/GenBank/DDBJ databases">
        <authorList>
            <person name="Woods D.E."/>
            <person name="Nierman W.C."/>
        </authorList>
    </citation>
    <scope>NUCLEOTIDE SEQUENCE [LARGE SCALE GENOMIC DNA]</scope>
    <source>
        <strain evidence="2 3">1710b</strain>
    </source>
</reference>
<protein>
    <submittedName>
        <fullName evidence="2">Uncharacterized protein</fullName>
    </submittedName>
</protein>
<feature type="compositionally biased region" description="Basic residues" evidence="1">
    <location>
        <begin position="320"/>
        <end position="330"/>
    </location>
</feature>
<organism evidence="2 3">
    <name type="scientific">Burkholderia pseudomallei (strain 1710b)</name>
    <dbReference type="NCBI Taxonomy" id="320372"/>
    <lineage>
        <taxon>Bacteria</taxon>
        <taxon>Pseudomonadati</taxon>
        <taxon>Pseudomonadota</taxon>
        <taxon>Betaproteobacteria</taxon>
        <taxon>Burkholderiales</taxon>
        <taxon>Burkholderiaceae</taxon>
        <taxon>Burkholderia</taxon>
        <taxon>pseudomallei group</taxon>
    </lineage>
</organism>
<evidence type="ECO:0000313" key="2">
    <source>
        <dbReference type="EMBL" id="ABA49524.1"/>
    </source>
</evidence>
<dbReference type="AlphaFoldDB" id="Q3JV66"/>
<feature type="compositionally biased region" description="Basic residues" evidence="1">
    <location>
        <begin position="514"/>
        <end position="528"/>
    </location>
</feature>
<feature type="compositionally biased region" description="Basic residues" evidence="1">
    <location>
        <begin position="462"/>
        <end position="471"/>
    </location>
</feature>
<feature type="compositionally biased region" description="Basic residues" evidence="1">
    <location>
        <begin position="252"/>
        <end position="263"/>
    </location>
</feature>
<dbReference type="HOGENOM" id="CLU_499390_0_0_4"/>
<feature type="compositionally biased region" description="Basic residues" evidence="1">
    <location>
        <begin position="439"/>
        <end position="449"/>
    </location>
</feature>
<dbReference type="KEGG" id="bpm:BURPS1710b_1125"/>
<feature type="compositionally biased region" description="Basic residues" evidence="1">
    <location>
        <begin position="386"/>
        <end position="402"/>
    </location>
</feature>
<evidence type="ECO:0000313" key="3">
    <source>
        <dbReference type="Proteomes" id="UP000002700"/>
    </source>
</evidence>
<feature type="region of interest" description="Disordered" evidence="1">
    <location>
        <begin position="386"/>
        <end position="480"/>
    </location>
</feature>
<dbReference type="Proteomes" id="UP000002700">
    <property type="component" value="Chromosome I"/>
</dbReference>
<feature type="region of interest" description="Disordered" evidence="1">
    <location>
        <begin position="219"/>
        <end position="336"/>
    </location>
</feature>
<name>Q3JV66_BURP1</name>
<feature type="compositionally biased region" description="Basic residues" evidence="1">
    <location>
        <begin position="297"/>
        <end position="307"/>
    </location>
</feature>
<evidence type="ECO:0000256" key="1">
    <source>
        <dbReference type="SAM" id="MobiDB-lite"/>
    </source>
</evidence>
<gene>
    <name evidence="2" type="ordered locus">BURPS1710b_1125</name>
</gene>
<feature type="region of interest" description="Disordered" evidence="1">
    <location>
        <begin position="507"/>
        <end position="545"/>
    </location>
</feature>
<dbReference type="EMBL" id="CP000124">
    <property type="protein sequence ID" value="ABA49524.1"/>
    <property type="molecule type" value="Genomic_DNA"/>
</dbReference>
<feature type="compositionally biased region" description="Basic and acidic residues" evidence="1">
    <location>
        <begin position="532"/>
        <end position="545"/>
    </location>
</feature>